<evidence type="ECO:0000256" key="5">
    <source>
        <dbReference type="ARBA" id="ARBA00022692"/>
    </source>
</evidence>
<dbReference type="Proteomes" id="UP000807504">
    <property type="component" value="Unassembled WGS sequence"/>
</dbReference>
<comment type="similarity">
    <text evidence="2">Belongs to the glutamate-gated ion channel (TC 1.A.10.1) family.</text>
</comment>
<evidence type="ECO:0000256" key="8">
    <source>
        <dbReference type="ARBA" id="ARBA00023136"/>
    </source>
</evidence>
<feature type="domain" description="Ionotropic glutamate receptor L-glutamate and glycine-binding" evidence="14">
    <location>
        <begin position="402"/>
        <end position="461"/>
    </location>
</feature>
<dbReference type="Gene3D" id="3.40.190.10">
    <property type="entry name" value="Periplasmic binding protein-like II"/>
    <property type="match status" value="2"/>
</dbReference>
<dbReference type="Gene3D" id="1.10.287.70">
    <property type="match status" value="1"/>
</dbReference>
<gene>
    <name evidence="15" type="ORF">HNY73_001151</name>
</gene>
<keyword evidence="16" id="KW-1185">Reference proteome</keyword>
<keyword evidence="9 15" id="KW-0675">Receptor</keyword>
<evidence type="ECO:0000259" key="14">
    <source>
        <dbReference type="SMART" id="SM00918"/>
    </source>
</evidence>
<evidence type="ECO:0000256" key="3">
    <source>
        <dbReference type="ARBA" id="ARBA00022448"/>
    </source>
</evidence>
<accession>A0A8T0G0E5</accession>
<evidence type="ECO:0000256" key="7">
    <source>
        <dbReference type="ARBA" id="ARBA00023065"/>
    </source>
</evidence>
<comment type="caution">
    <text evidence="15">The sequence shown here is derived from an EMBL/GenBank/DDBJ whole genome shotgun (WGS) entry which is preliminary data.</text>
</comment>
<comment type="subcellular location">
    <subcellularLocation>
        <location evidence="1">Cell membrane</location>
        <topology evidence="1">Multi-pass membrane protein</topology>
    </subcellularLocation>
</comment>
<keyword evidence="6 13" id="KW-1133">Transmembrane helix</keyword>
<dbReference type="SUPFAM" id="SSF53850">
    <property type="entry name" value="Periplasmic binding protein-like II"/>
    <property type="match status" value="2"/>
</dbReference>
<dbReference type="Pfam" id="PF10613">
    <property type="entry name" value="Lig_chan-Glu_bd"/>
    <property type="match status" value="2"/>
</dbReference>
<keyword evidence="5 13" id="KW-0812">Transmembrane</keyword>
<evidence type="ECO:0000256" key="2">
    <source>
        <dbReference type="ARBA" id="ARBA00008685"/>
    </source>
</evidence>
<dbReference type="SMART" id="SM00918">
    <property type="entry name" value="Lig_chan-Glu_bd"/>
    <property type="match status" value="2"/>
</dbReference>
<evidence type="ECO:0000256" key="11">
    <source>
        <dbReference type="ARBA" id="ARBA00023286"/>
    </source>
</evidence>
<dbReference type="InterPro" id="IPR001320">
    <property type="entry name" value="Iontro_rcpt_C"/>
</dbReference>
<dbReference type="InterPro" id="IPR019594">
    <property type="entry name" value="Glu/Gly-bd"/>
</dbReference>
<dbReference type="AlphaFoldDB" id="A0A8T0G0E5"/>
<dbReference type="InterPro" id="IPR052192">
    <property type="entry name" value="Insect_Ionotropic_Sensory_Rcpt"/>
</dbReference>
<evidence type="ECO:0000256" key="1">
    <source>
        <dbReference type="ARBA" id="ARBA00004651"/>
    </source>
</evidence>
<evidence type="ECO:0000256" key="10">
    <source>
        <dbReference type="ARBA" id="ARBA00023180"/>
    </source>
</evidence>
<keyword evidence="8 13" id="KW-0472">Membrane</keyword>
<dbReference type="EMBL" id="JABXBU010000001">
    <property type="protein sequence ID" value="KAF8796814.1"/>
    <property type="molecule type" value="Genomic_DNA"/>
</dbReference>
<keyword evidence="10" id="KW-0325">Glycoprotein</keyword>
<dbReference type="GO" id="GO:0005886">
    <property type="term" value="C:plasma membrane"/>
    <property type="evidence" value="ECO:0007669"/>
    <property type="project" value="UniProtKB-SubCell"/>
</dbReference>
<feature type="domain" description="Ionotropic glutamate receptor L-glutamate and glycine-binding" evidence="14">
    <location>
        <begin position="16"/>
        <end position="76"/>
    </location>
</feature>
<dbReference type="PANTHER" id="PTHR42643">
    <property type="entry name" value="IONOTROPIC RECEPTOR 20A-RELATED"/>
    <property type="match status" value="1"/>
</dbReference>
<keyword evidence="3" id="KW-0813">Transport</keyword>
<evidence type="ECO:0000256" key="9">
    <source>
        <dbReference type="ARBA" id="ARBA00023170"/>
    </source>
</evidence>
<protein>
    <submittedName>
        <fullName evidence="15">Putative glutamate receptor like protein</fullName>
    </submittedName>
</protein>
<evidence type="ECO:0000313" key="15">
    <source>
        <dbReference type="EMBL" id="KAF8796814.1"/>
    </source>
</evidence>
<feature type="transmembrane region" description="Helical" evidence="13">
    <location>
        <begin position="574"/>
        <end position="594"/>
    </location>
</feature>
<sequence>MNCPPGLRVATTPARNLIIQKNDNGNMTFGGTDGIFLEIILKALHRKFKLVISPDNELGRLLPNGSWTGMIGLIERGEADIAYNCLAITEGRAKVVDFSVAYDTDQVIFAIKKLGTFTTPMSFIYPFDSAVWISTLLTLMIMPIAFRVVSQVQETYFHLFIKLLGAILGKSFDLNEDSWKCRILIYSWSIFSFIMAFSYTAVFFAILSVPSEIPNVKNFEELSNAVSKRGFKVVTAKGSAAHYLLLHSEKEHLRLIGEAIYRNNWYIDPRTPLFESTKIDIDSAHIGLKSKLQMIAGPEERKHHFLSDDSLTILPMAVAMKKNFCLARKLNTIIYRLSSAGLYRKILSDDHFRKWLAFSEKQRVVHHKIEPLSVKLLSVAFVILSCGLILGLMALIGEIIYQQNFKKLNGDGNMKFLGIQGRFLGTVLETMSFQLVLAEDREWGRRLSSGNWTGMIGKIQKGAADIADSYIGITEQRAAVVDFSTVYHTDDMTFAIKKPGPVSTSLAFVEPFDFITWILILTILLIMPLIFQCLFCNKESYIFLFLRLLGTMFRQPTLPNYYIKRFKPLVFPRWFSSTILSFSYSAVLLSMLSIPSEEISVKISKN</sequence>
<evidence type="ECO:0000313" key="16">
    <source>
        <dbReference type="Proteomes" id="UP000807504"/>
    </source>
</evidence>
<feature type="transmembrane region" description="Helical" evidence="13">
    <location>
        <begin position="376"/>
        <end position="401"/>
    </location>
</feature>
<proteinExistence type="inferred from homology"/>
<keyword evidence="4" id="KW-1003">Cell membrane</keyword>
<feature type="transmembrane region" description="Helical" evidence="13">
    <location>
        <begin position="514"/>
        <end position="535"/>
    </location>
</feature>
<dbReference type="Pfam" id="PF00060">
    <property type="entry name" value="Lig_chan"/>
    <property type="match status" value="1"/>
</dbReference>
<reference evidence="15" key="1">
    <citation type="journal article" date="2020" name="bioRxiv">
        <title>Chromosome-level reference genome of the European wasp spider Argiope bruennichi: a resource for studies on range expansion and evolutionary adaptation.</title>
        <authorList>
            <person name="Sheffer M.M."/>
            <person name="Hoppe A."/>
            <person name="Krehenwinkel H."/>
            <person name="Uhl G."/>
            <person name="Kuss A.W."/>
            <person name="Jensen L."/>
            <person name="Jensen C."/>
            <person name="Gillespie R.G."/>
            <person name="Hoff K.J."/>
            <person name="Prost S."/>
        </authorList>
    </citation>
    <scope>NUCLEOTIDE SEQUENCE</scope>
</reference>
<keyword evidence="7" id="KW-0406">Ion transport</keyword>
<keyword evidence="12" id="KW-0407">Ion channel</keyword>
<feature type="transmembrane region" description="Helical" evidence="13">
    <location>
        <begin position="155"/>
        <end position="172"/>
    </location>
</feature>
<dbReference type="GO" id="GO:0015276">
    <property type="term" value="F:ligand-gated monoatomic ion channel activity"/>
    <property type="evidence" value="ECO:0007669"/>
    <property type="project" value="InterPro"/>
</dbReference>
<dbReference type="GO" id="GO:0050906">
    <property type="term" value="P:detection of stimulus involved in sensory perception"/>
    <property type="evidence" value="ECO:0007669"/>
    <property type="project" value="UniProtKB-ARBA"/>
</dbReference>
<keyword evidence="11" id="KW-1071">Ligand-gated ion channel</keyword>
<evidence type="ECO:0000256" key="12">
    <source>
        <dbReference type="ARBA" id="ARBA00023303"/>
    </source>
</evidence>
<feature type="transmembrane region" description="Helical" evidence="13">
    <location>
        <begin position="130"/>
        <end position="149"/>
    </location>
</feature>
<reference evidence="15" key="2">
    <citation type="submission" date="2020-06" db="EMBL/GenBank/DDBJ databases">
        <authorList>
            <person name="Sheffer M."/>
        </authorList>
    </citation>
    <scope>NUCLEOTIDE SEQUENCE</scope>
</reference>
<feature type="transmembrane region" description="Helical" evidence="13">
    <location>
        <begin position="184"/>
        <end position="207"/>
    </location>
</feature>
<dbReference type="PANTHER" id="PTHR42643:SF30">
    <property type="entry name" value="IONOTROPIC RECEPTOR 40A-RELATED"/>
    <property type="match status" value="1"/>
</dbReference>
<organism evidence="15 16">
    <name type="scientific">Argiope bruennichi</name>
    <name type="common">Wasp spider</name>
    <name type="synonym">Aranea bruennichi</name>
    <dbReference type="NCBI Taxonomy" id="94029"/>
    <lineage>
        <taxon>Eukaryota</taxon>
        <taxon>Metazoa</taxon>
        <taxon>Ecdysozoa</taxon>
        <taxon>Arthropoda</taxon>
        <taxon>Chelicerata</taxon>
        <taxon>Arachnida</taxon>
        <taxon>Araneae</taxon>
        <taxon>Araneomorphae</taxon>
        <taxon>Entelegynae</taxon>
        <taxon>Araneoidea</taxon>
        <taxon>Araneidae</taxon>
        <taxon>Argiope</taxon>
    </lineage>
</organism>
<evidence type="ECO:0000256" key="13">
    <source>
        <dbReference type="SAM" id="Phobius"/>
    </source>
</evidence>
<evidence type="ECO:0000256" key="6">
    <source>
        <dbReference type="ARBA" id="ARBA00022989"/>
    </source>
</evidence>
<name>A0A8T0G0E5_ARGBR</name>
<evidence type="ECO:0000256" key="4">
    <source>
        <dbReference type="ARBA" id="ARBA00022475"/>
    </source>
</evidence>